<gene>
    <name evidence="1" type="ORF">SBF1_4320013</name>
</gene>
<evidence type="ECO:0000313" key="1">
    <source>
        <dbReference type="EMBL" id="SPF49133.1"/>
    </source>
</evidence>
<protein>
    <submittedName>
        <fullName evidence="1">Uncharacterized protein</fullName>
    </submittedName>
</protein>
<evidence type="ECO:0000313" key="2">
    <source>
        <dbReference type="Proteomes" id="UP000238916"/>
    </source>
</evidence>
<dbReference type="EMBL" id="OMOF01000371">
    <property type="protein sequence ID" value="SPF49133.1"/>
    <property type="molecule type" value="Genomic_DNA"/>
</dbReference>
<dbReference type="AlphaFoldDB" id="A0A2U3LB42"/>
<sequence length="59" mass="6565">MMLFITINAKNYQKYLDLKGFLLVFAVAPYAGAWIEININLVCNGSPNVAPYAGAWIEI</sequence>
<proteinExistence type="predicted"/>
<dbReference type="Proteomes" id="UP000238916">
    <property type="component" value="Unassembled WGS sequence"/>
</dbReference>
<organism evidence="1 2">
    <name type="scientific">Candidatus Desulfosporosinus infrequens</name>
    <dbReference type="NCBI Taxonomy" id="2043169"/>
    <lineage>
        <taxon>Bacteria</taxon>
        <taxon>Bacillati</taxon>
        <taxon>Bacillota</taxon>
        <taxon>Clostridia</taxon>
        <taxon>Eubacteriales</taxon>
        <taxon>Desulfitobacteriaceae</taxon>
        <taxon>Desulfosporosinus</taxon>
    </lineage>
</organism>
<name>A0A2U3LB42_9FIRM</name>
<accession>A0A2U3LB42</accession>
<reference evidence="2" key="1">
    <citation type="submission" date="2018-02" db="EMBL/GenBank/DDBJ databases">
        <authorList>
            <person name="Hausmann B."/>
        </authorList>
    </citation>
    <scope>NUCLEOTIDE SEQUENCE [LARGE SCALE GENOMIC DNA]</scope>
    <source>
        <strain evidence="2">Peat soil MAG SbF1</strain>
    </source>
</reference>